<gene>
    <name evidence="5" type="ORF">Zmor_011269</name>
</gene>
<evidence type="ECO:0000259" key="4">
    <source>
        <dbReference type="PROSITE" id="PS50089"/>
    </source>
</evidence>
<dbReference type="GO" id="GO:0008270">
    <property type="term" value="F:zinc ion binding"/>
    <property type="evidence" value="ECO:0007669"/>
    <property type="project" value="UniProtKB-KW"/>
</dbReference>
<comment type="caution">
    <text evidence="5">The sequence shown here is derived from an EMBL/GenBank/DDBJ whole genome shotgun (WGS) entry which is preliminary data.</text>
</comment>
<dbReference type="Proteomes" id="UP001168821">
    <property type="component" value="Unassembled WGS sequence"/>
</dbReference>
<reference evidence="5" key="1">
    <citation type="journal article" date="2023" name="G3 (Bethesda)">
        <title>Whole genome assemblies of Zophobas morio and Tenebrio molitor.</title>
        <authorList>
            <person name="Kaur S."/>
            <person name="Stinson S.A."/>
            <person name="diCenzo G.C."/>
        </authorList>
    </citation>
    <scope>NUCLEOTIDE SEQUENCE</scope>
    <source>
        <strain evidence="5">QUZm001</strain>
    </source>
</reference>
<dbReference type="Pfam" id="PF24564">
    <property type="entry name" value="DUF7605"/>
    <property type="match status" value="1"/>
</dbReference>
<dbReference type="InterPro" id="IPR001841">
    <property type="entry name" value="Znf_RING"/>
</dbReference>
<evidence type="ECO:0000313" key="6">
    <source>
        <dbReference type="Proteomes" id="UP001168821"/>
    </source>
</evidence>
<sequence length="432" mass="48176">MSCCIKCKNLVVNQISCNKCGNVFHPSCLRQFKGFLGIANDITSVNSCPQCDKGAKINTSNIGTSSSSTELINLQRQISDLKDSMVNTMDHMVKAVENNLVKLFDDLRVNMKSIISESIKTEFNNWNSEISNDLRTDVKSCLSESSSSLQTEFAKLKSTFSIVCNENLVQNPKVNSVEMNLPNLLDDMCRSLKSCITDSLKSEFDGLKPAVCELREKILNNSKLATQSRPPSVINAPETPKATNIKKKVVLLSDEKGHNCVNLLKFYLKSDEYDVFSILKPEAPISVLLNTDRDSNGIISSLTVNDYLIIFGGNHEVKSGILPEMNTFTDIIKNTNTVFIGCPYFLKRPILNSLVSQLNDTLRRLAESNNNIFYLDSNNILEKQFKTINFTFKEASKRSIMKHVADGILIKETTILTNGTSSTFSRSVNPFL</sequence>
<dbReference type="EMBL" id="JALNTZ010000003">
    <property type="protein sequence ID" value="KAJ3659586.1"/>
    <property type="molecule type" value="Genomic_DNA"/>
</dbReference>
<evidence type="ECO:0000256" key="2">
    <source>
        <dbReference type="ARBA" id="ARBA00022833"/>
    </source>
</evidence>
<evidence type="ECO:0000313" key="5">
    <source>
        <dbReference type="EMBL" id="KAJ3659586.1"/>
    </source>
</evidence>
<protein>
    <recommendedName>
        <fullName evidence="4">RING-type domain-containing protein</fullName>
    </recommendedName>
</protein>
<keyword evidence="1 3" id="KW-0863">Zinc-finger</keyword>
<dbReference type="InterPro" id="IPR056024">
    <property type="entry name" value="DUF7605"/>
</dbReference>
<evidence type="ECO:0000256" key="1">
    <source>
        <dbReference type="ARBA" id="ARBA00022771"/>
    </source>
</evidence>
<evidence type="ECO:0000256" key="3">
    <source>
        <dbReference type="PROSITE-ProRule" id="PRU00175"/>
    </source>
</evidence>
<dbReference type="AlphaFoldDB" id="A0AA38MKA4"/>
<organism evidence="5 6">
    <name type="scientific">Zophobas morio</name>
    <dbReference type="NCBI Taxonomy" id="2755281"/>
    <lineage>
        <taxon>Eukaryota</taxon>
        <taxon>Metazoa</taxon>
        <taxon>Ecdysozoa</taxon>
        <taxon>Arthropoda</taxon>
        <taxon>Hexapoda</taxon>
        <taxon>Insecta</taxon>
        <taxon>Pterygota</taxon>
        <taxon>Neoptera</taxon>
        <taxon>Endopterygota</taxon>
        <taxon>Coleoptera</taxon>
        <taxon>Polyphaga</taxon>
        <taxon>Cucujiformia</taxon>
        <taxon>Tenebrionidae</taxon>
        <taxon>Zophobas</taxon>
    </lineage>
</organism>
<keyword evidence="6" id="KW-1185">Reference proteome</keyword>
<keyword evidence="1 3" id="KW-0479">Metal-binding</keyword>
<dbReference type="PROSITE" id="PS50089">
    <property type="entry name" value="ZF_RING_2"/>
    <property type="match status" value="1"/>
</dbReference>
<name>A0AA38MKA4_9CUCU</name>
<feature type="domain" description="RING-type" evidence="4">
    <location>
        <begin position="4"/>
        <end position="52"/>
    </location>
</feature>
<dbReference type="SUPFAM" id="SSF52266">
    <property type="entry name" value="SGNH hydrolase"/>
    <property type="match status" value="1"/>
</dbReference>
<accession>A0AA38MKA4</accession>
<keyword evidence="2" id="KW-0862">Zinc</keyword>
<proteinExistence type="predicted"/>